<comment type="caution">
    <text evidence="2">The sequence shown here is derived from an EMBL/GenBank/DDBJ whole genome shotgun (WGS) entry which is preliminary data.</text>
</comment>
<organism evidence="2 3">
    <name type="scientific">Aquamicrobium lusatiense</name>
    <dbReference type="NCBI Taxonomy" id="89772"/>
    <lineage>
        <taxon>Bacteria</taxon>
        <taxon>Pseudomonadati</taxon>
        <taxon>Pseudomonadota</taxon>
        <taxon>Alphaproteobacteria</taxon>
        <taxon>Hyphomicrobiales</taxon>
        <taxon>Phyllobacteriaceae</taxon>
        <taxon>Aquamicrobium</taxon>
    </lineage>
</organism>
<dbReference type="SUPFAM" id="SSF54637">
    <property type="entry name" value="Thioesterase/thiol ester dehydrase-isomerase"/>
    <property type="match status" value="1"/>
</dbReference>
<evidence type="ECO:0000259" key="1">
    <source>
        <dbReference type="Pfam" id="PF01575"/>
    </source>
</evidence>
<dbReference type="Pfam" id="PF01575">
    <property type="entry name" value="MaoC_dehydratas"/>
    <property type="match status" value="1"/>
</dbReference>
<dbReference type="Proteomes" id="UP000533306">
    <property type="component" value="Unassembled WGS sequence"/>
</dbReference>
<dbReference type="EMBL" id="JACHEU010000006">
    <property type="protein sequence ID" value="MBB6014573.1"/>
    <property type="molecule type" value="Genomic_DNA"/>
</dbReference>
<dbReference type="PANTHER" id="PTHR42993">
    <property type="entry name" value="MAOC-LIKE DEHYDRATASE DOMAIN-CONTAINING PROTEIN"/>
    <property type="match status" value="1"/>
</dbReference>
<evidence type="ECO:0000313" key="3">
    <source>
        <dbReference type="Proteomes" id="UP000533306"/>
    </source>
</evidence>
<proteinExistence type="predicted"/>
<feature type="domain" description="MaoC-like" evidence="1">
    <location>
        <begin position="7"/>
        <end position="113"/>
    </location>
</feature>
<protein>
    <submittedName>
        <fullName evidence="2">Acyl dehydratase</fullName>
    </submittedName>
</protein>
<accession>A0A7W9S7U1</accession>
<evidence type="ECO:0000313" key="2">
    <source>
        <dbReference type="EMBL" id="MBB6014573.1"/>
    </source>
</evidence>
<dbReference type="InterPro" id="IPR002539">
    <property type="entry name" value="MaoC-like_dom"/>
</dbReference>
<dbReference type="Gene3D" id="3.10.129.10">
    <property type="entry name" value="Hotdog Thioesterase"/>
    <property type="match status" value="1"/>
</dbReference>
<gene>
    <name evidence="2" type="ORF">HNR59_003968</name>
</gene>
<dbReference type="AlphaFoldDB" id="A0A7W9S7U1"/>
<dbReference type="PANTHER" id="PTHR42993:SF1">
    <property type="entry name" value="MAOC-LIKE DEHYDRATASE DOMAIN-CONTAINING PROTEIN"/>
    <property type="match status" value="1"/>
</dbReference>
<dbReference type="CDD" id="cd03450">
    <property type="entry name" value="NodN"/>
    <property type="match status" value="1"/>
</dbReference>
<keyword evidence="3" id="KW-1185">Reference proteome</keyword>
<dbReference type="InterPro" id="IPR039375">
    <property type="entry name" value="NodN-like"/>
</dbReference>
<name>A0A7W9S7U1_9HYPH</name>
<dbReference type="RefSeq" id="WP_183832829.1">
    <property type="nucleotide sequence ID" value="NZ_JACHEU010000006.1"/>
</dbReference>
<dbReference type="InterPro" id="IPR029069">
    <property type="entry name" value="HotDog_dom_sf"/>
</dbReference>
<reference evidence="2 3" key="1">
    <citation type="submission" date="2020-08" db="EMBL/GenBank/DDBJ databases">
        <title>Genomic Encyclopedia of Type Strains, Phase IV (KMG-IV): sequencing the most valuable type-strain genomes for metagenomic binning, comparative biology and taxonomic classification.</title>
        <authorList>
            <person name="Goeker M."/>
        </authorList>
    </citation>
    <scope>NUCLEOTIDE SEQUENCE [LARGE SCALE GENOMIC DNA]</scope>
    <source>
        <strain evidence="2 3">DSM 11099</strain>
    </source>
</reference>
<sequence>MSALADRVGTVWGTSDWVLLDQARIDAFATVTEDHQPIHVDPVRAAASLFGGTIAHGFLTLSMLSRLAEQALPVLGEVRESLNYGFDKIRFLSPVPSGARIRAVFTLNAVEDKPGNRQLLRLAVAVEVEGAERPALVADWLVMLNFGENA</sequence>